<reference evidence="1" key="1">
    <citation type="journal article" date="2014" name="Front. Microbiol.">
        <title>High frequency of phylogenetically diverse reductive dehalogenase-homologous genes in deep subseafloor sedimentary metagenomes.</title>
        <authorList>
            <person name="Kawai M."/>
            <person name="Futagami T."/>
            <person name="Toyoda A."/>
            <person name="Takaki Y."/>
            <person name="Nishi S."/>
            <person name="Hori S."/>
            <person name="Arai W."/>
            <person name="Tsubouchi T."/>
            <person name="Morono Y."/>
            <person name="Uchiyama I."/>
            <person name="Ito T."/>
            <person name="Fujiyama A."/>
            <person name="Inagaki F."/>
            <person name="Takami H."/>
        </authorList>
    </citation>
    <scope>NUCLEOTIDE SEQUENCE</scope>
    <source>
        <strain evidence="1">Expedition CK06-06</strain>
    </source>
</reference>
<organism evidence="1">
    <name type="scientific">marine sediment metagenome</name>
    <dbReference type="NCBI Taxonomy" id="412755"/>
    <lineage>
        <taxon>unclassified sequences</taxon>
        <taxon>metagenomes</taxon>
        <taxon>ecological metagenomes</taxon>
    </lineage>
</organism>
<sequence length="32" mass="3686">LYPYVSKNAVLIKIGKIKMIKQVNKTLILINK</sequence>
<protein>
    <submittedName>
        <fullName evidence="1">Uncharacterized protein</fullName>
    </submittedName>
</protein>
<name>X1FQY8_9ZZZZ</name>
<dbReference type="EMBL" id="BARU01006507">
    <property type="protein sequence ID" value="GAH47397.1"/>
    <property type="molecule type" value="Genomic_DNA"/>
</dbReference>
<gene>
    <name evidence="1" type="ORF">S03H2_12803</name>
</gene>
<feature type="non-terminal residue" evidence="1">
    <location>
        <position position="1"/>
    </location>
</feature>
<accession>X1FQY8</accession>
<evidence type="ECO:0000313" key="1">
    <source>
        <dbReference type="EMBL" id="GAH47397.1"/>
    </source>
</evidence>
<comment type="caution">
    <text evidence="1">The sequence shown here is derived from an EMBL/GenBank/DDBJ whole genome shotgun (WGS) entry which is preliminary data.</text>
</comment>
<dbReference type="AlphaFoldDB" id="X1FQY8"/>
<proteinExistence type="predicted"/>